<evidence type="ECO:0000256" key="5">
    <source>
        <dbReference type="RuleBase" id="RU362075"/>
    </source>
</evidence>
<gene>
    <name evidence="7" type="ORF">SAMN06265379_101628</name>
</gene>
<evidence type="ECO:0000256" key="4">
    <source>
        <dbReference type="ARBA" id="ARBA00023002"/>
    </source>
</evidence>
<comment type="similarity">
    <text evidence="2 5">Belongs to the carotenoid/retinoid oxidoreductase family.</text>
</comment>
<sequence length="492" mass="55788">MNKQKKVAVIGAGFSGLSAANYLAKQGHQVSLFEKHDMPGGRARLYRQAGFSFDMGPTWYWMPDVFEKFFADFGKKVEDYYSLSRLDPAYRVYFGKDDFVDIRADLEKVYEVFEKEEKGSAEFLQKFLDDAAFNYHAAMDKIVYGSGKSPLELVSPATIKRAGQFLQSIKGKVRAGTKSKRLAQILEFPVLFLGAKPEDTPAFYCFMNYADMVLGTWYPEGGMYSVVKGFQKLALQQGVRFYYGHSVDKIEVANGKVCGIHANNDYFETDLVVSGADYHHAETLLESRYRNYSEKYWQKRVFAPSALIFYIGFDKKLDKVQHHSLFFDSPFEAHAKSIYDSKKWPENPLFYASFPSVTDSEAAPEGKESGIFLIPIATGIEDTPELREKYFDEIIRRLEEMTGQSIIDSIVLKKSYCVNDFVDDYNAYGGNAYGLSNILRQTAFLKPKLQNKKLPNMFYTGQLTVPGPGVPPTIISGKIVARLASEYFEKEA</sequence>
<evidence type="ECO:0000256" key="3">
    <source>
        <dbReference type="ARBA" id="ARBA00022746"/>
    </source>
</evidence>
<dbReference type="AlphaFoldDB" id="A0A521B2P1"/>
<evidence type="ECO:0000313" key="7">
    <source>
        <dbReference type="EMBL" id="SMO41319.1"/>
    </source>
</evidence>
<keyword evidence="8" id="KW-1185">Reference proteome</keyword>
<dbReference type="PRINTS" id="PR00419">
    <property type="entry name" value="ADXRDTASE"/>
</dbReference>
<keyword evidence="4 5" id="KW-0560">Oxidoreductase</keyword>
<dbReference type="SUPFAM" id="SSF51905">
    <property type="entry name" value="FAD/NAD(P)-binding domain"/>
    <property type="match status" value="1"/>
</dbReference>
<organism evidence="7 8">
    <name type="scientific">Saccharicrinis carchari</name>
    <dbReference type="NCBI Taxonomy" id="1168039"/>
    <lineage>
        <taxon>Bacteria</taxon>
        <taxon>Pseudomonadati</taxon>
        <taxon>Bacteroidota</taxon>
        <taxon>Bacteroidia</taxon>
        <taxon>Marinilabiliales</taxon>
        <taxon>Marinilabiliaceae</taxon>
        <taxon>Saccharicrinis</taxon>
    </lineage>
</organism>
<evidence type="ECO:0000259" key="6">
    <source>
        <dbReference type="Pfam" id="PF01593"/>
    </source>
</evidence>
<dbReference type="NCBIfam" id="TIGR02734">
    <property type="entry name" value="crtI_fam"/>
    <property type="match status" value="1"/>
</dbReference>
<dbReference type="InterPro" id="IPR036188">
    <property type="entry name" value="FAD/NAD-bd_sf"/>
</dbReference>
<dbReference type="Proteomes" id="UP000319040">
    <property type="component" value="Unassembled WGS sequence"/>
</dbReference>
<dbReference type="InterPro" id="IPR002937">
    <property type="entry name" value="Amino_oxidase"/>
</dbReference>
<dbReference type="Pfam" id="PF01593">
    <property type="entry name" value="Amino_oxidase"/>
    <property type="match status" value="1"/>
</dbReference>
<dbReference type="InterPro" id="IPR014105">
    <property type="entry name" value="Carotenoid/retinoid_OxRdtase"/>
</dbReference>
<dbReference type="EMBL" id="FXTB01000001">
    <property type="protein sequence ID" value="SMO41319.1"/>
    <property type="molecule type" value="Genomic_DNA"/>
</dbReference>
<protein>
    <submittedName>
        <fullName evidence="7">Phytoene desaturase</fullName>
    </submittedName>
</protein>
<name>A0A521B2P1_SACCC</name>
<dbReference type="Gene3D" id="3.50.50.60">
    <property type="entry name" value="FAD/NAD(P)-binding domain"/>
    <property type="match status" value="2"/>
</dbReference>
<dbReference type="OrthoDB" id="9774675at2"/>
<comment type="pathway">
    <text evidence="1 5">Carotenoid biosynthesis.</text>
</comment>
<evidence type="ECO:0000256" key="2">
    <source>
        <dbReference type="ARBA" id="ARBA00006046"/>
    </source>
</evidence>
<dbReference type="PANTHER" id="PTHR43734">
    <property type="entry name" value="PHYTOENE DESATURASE"/>
    <property type="match status" value="1"/>
</dbReference>
<dbReference type="PANTHER" id="PTHR43734:SF1">
    <property type="entry name" value="PHYTOENE DESATURASE"/>
    <property type="match status" value="1"/>
</dbReference>
<reference evidence="7 8" key="1">
    <citation type="submission" date="2017-05" db="EMBL/GenBank/DDBJ databases">
        <authorList>
            <person name="Varghese N."/>
            <person name="Submissions S."/>
        </authorList>
    </citation>
    <scope>NUCLEOTIDE SEQUENCE [LARGE SCALE GENOMIC DNA]</scope>
    <source>
        <strain evidence="7 8">DSM 27040</strain>
    </source>
</reference>
<keyword evidence="3 5" id="KW-0125">Carotenoid biosynthesis</keyword>
<dbReference type="GO" id="GO:0016117">
    <property type="term" value="P:carotenoid biosynthetic process"/>
    <property type="evidence" value="ECO:0007669"/>
    <property type="project" value="UniProtKB-KW"/>
</dbReference>
<feature type="domain" description="Amine oxidase" evidence="6">
    <location>
        <begin position="14"/>
        <end position="482"/>
    </location>
</feature>
<dbReference type="RefSeq" id="WP_142531973.1">
    <property type="nucleotide sequence ID" value="NZ_FXTB01000001.1"/>
</dbReference>
<dbReference type="GO" id="GO:0016491">
    <property type="term" value="F:oxidoreductase activity"/>
    <property type="evidence" value="ECO:0007669"/>
    <property type="project" value="UniProtKB-KW"/>
</dbReference>
<evidence type="ECO:0000256" key="1">
    <source>
        <dbReference type="ARBA" id="ARBA00004829"/>
    </source>
</evidence>
<proteinExistence type="inferred from homology"/>
<evidence type="ECO:0000313" key="8">
    <source>
        <dbReference type="Proteomes" id="UP000319040"/>
    </source>
</evidence>
<accession>A0A521B2P1</accession>